<name>A0A843AGP1_METFO</name>
<accession>A0A843AGP1</accession>
<sequence length="266" mass="30809">MKEKDPQTIIEKLKSTLTKNSVDYEKIIKELGQEEAAKKRSNGHHFSLNNHVKGMIHSMLSNNRPWEPIAHNMDNLDKIFLNYDTDKLENADPQKLVNQVKAIQCGNRSINSQMKYLKHNINQFRQIQKDYNSIDNFLEENRVEDAVKLLSDPKSPYKIKQMGPPLTMEYLKNVGIIGIKPDVHLLRICGPERLGIFKSQNLNEVIKSFEELSKETKLSMTYLDNLFWIFGAKDYGEICSSTPKCFECDCELKESCNYPKNHPLKD</sequence>
<dbReference type="InterPro" id="IPR023170">
    <property type="entry name" value="HhH_base_excis_C"/>
</dbReference>
<dbReference type="RefSeq" id="WP_276697859.1">
    <property type="nucleotide sequence ID" value="NZ_JADIIL010000003.1"/>
</dbReference>
<protein>
    <submittedName>
        <fullName evidence="1">Uncharacterized protein</fullName>
    </submittedName>
</protein>
<dbReference type="Gene3D" id="1.10.1670.10">
    <property type="entry name" value="Helix-hairpin-Helix base-excision DNA repair enzymes (C-terminal)"/>
    <property type="match status" value="1"/>
</dbReference>
<gene>
    <name evidence="1" type="ORF">ISP06_00500</name>
</gene>
<evidence type="ECO:0000313" key="1">
    <source>
        <dbReference type="EMBL" id="MBF4473939.1"/>
    </source>
</evidence>
<organism evidence="1 2">
    <name type="scientific">Methanobacterium formicicum</name>
    <dbReference type="NCBI Taxonomy" id="2162"/>
    <lineage>
        <taxon>Archaea</taxon>
        <taxon>Methanobacteriati</taxon>
        <taxon>Methanobacteriota</taxon>
        <taxon>Methanomada group</taxon>
        <taxon>Methanobacteria</taxon>
        <taxon>Methanobacteriales</taxon>
        <taxon>Methanobacteriaceae</taxon>
        <taxon>Methanobacterium</taxon>
    </lineage>
</organism>
<proteinExistence type="predicted"/>
<evidence type="ECO:0000313" key="2">
    <source>
        <dbReference type="Proteomes" id="UP000606900"/>
    </source>
</evidence>
<comment type="caution">
    <text evidence="1">The sequence shown here is derived from an EMBL/GenBank/DDBJ whole genome shotgun (WGS) entry which is preliminary data.</text>
</comment>
<dbReference type="EMBL" id="JADIIL010000003">
    <property type="protein sequence ID" value="MBF4473939.1"/>
    <property type="molecule type" value="Genomic_DNA"/>
</dbReference>
<dbReference type="Proteomes" id="UP000606900">
    <property type="component" value="Unassembled WGS sequence"/>
</dbReference>
<dbReference type="AlphaFoldDB" id="A0A843AGP1"/>
<reference evidence="1" key="1">
    <citation type="submission" date="2020-10" db="EMBL/GenBank/DDBJ databases">
        <title>Dehalococcoides mccartyi of a TCE/Cr reducing biochatode.</title>
        <authorList>
            <person name="Matturro B."/>
        </authorList>
    </citation>
    <scope>NUCLEOTIDE SEQUENCE</scope>
    <source>
        <strain evidence="1">Bin2</strain>
    </source>
</reference>